<proteinExistence type="predicted"/>
<evidence type="ECO:0000313" key="2">
    <source>
        <dbReference type="Proteomes" id="UP000515124"/>
    </source>
</evidence>
<dbReference type="GeneID" id="110774395"/>
<protein>
    <submittedName>
        <fullName evidence="3">F-box protein At5g60060</fullName>
    </submittedName>
</protein>
<evidence type="ECO:0000313" key="3">
    <source>
        <dbReference type="RefSeq" id="XP_021834617.1"/>
    </source>
</evidence>
<accession>A0A6P5U5N8</accession>
<name>A0A6P5U5N8_PRUAV</name>
<feature type="domain" description="KIB1-4 beta-propeller" evidence="1">
    <location>
        <begin position="10"/>
        <end position="269"/>
    </location>
</feature>
<keyword evidence="2" id="KW-1185">Reference proteome</keyword>
<reference evidence="3" key="1">
    <citation type="submission" date="2025-08" db="UniProtKB">
        <authorList>
            <consortium name="RefSeq"/>
        </authorList>
    </citation>
    <scope>IDENTIFICATION</scope>
</reference>
<dbReference type="AlphaFoldDB" id="A0A6P5U5N8"/>
<dbReference type="InterPro" id="IPR005174">
    <property type="entry name" value="KIB1-4_b-propeller"/>
</dbReference>
<dbReference type="Pfam" id="PF03478">
    <property type="entry name" value="Beta-prop_KIB1-4"/>
    <property type="match status" value="1"/>
</dbReference>
<dbReference type="RefSeq" id="XP_021834617.1">
    <property type="nucleotide sequence ID" value="XM_021978925.1"/>
</dbReference>
<dbReference type="PANTHER" id="PTHR44259">
    <property type="entry name" value="OS07G0183000 PROTEIN-RELATED"/>
    <property type="match status" value="1"/>
</dbReference>
<organism evidence="2 3">
    <name type="scientific">Prunus avium</name>
    <name type="common">Cherry</name>
    <name type="synonym">Cerasus avium</name>
    <dbReference type="NCBI Taxonomy" id="42229"/>
    <lineage>
        <taxon>Eukaryota</taxon>
        <taxon>Viridiplantae</taxon>
        <taxon>Streptophyta</taxon>
        <taxon>Embryophyta</taxon>
        <taxon>Tracheophyta</taxon>
        <taxon>Spermatophyta</taxon>
        <taxon>Magnoliopsida</taxon>
        <taxon>eudicotyledons</taxon>
        <taxon>Gunneridae</taxon>
        <taxon>Pentapetalae</taxon>
        <taxon>rosids</taxon>
        <taxon>fabids</taxon>
        <taxon>Rosales</taxon>
        <taxon>Rosaceae</taxon>
        <taxon>Amygdaloideae</taxon>
        <taxon>Amygdaleae</taxon>
        <taxon>Prunus</taxon>
    </lineage>
</organism>
<gene>
    <name evidence="3" type="primary">LOC110774395</name>
</gene>
<sequence>MDGNFLDLQLKLPTKRFCGFSKGWLIAMNLNLVITLINPFLRVKGRKKRDDSIIDLPPLDGKGGFKPVIAEFVIKATISADPILDANNCIVVVIYEGRGQLAFIRLNKDTTWTYIDESLCFIEDVVHFKDKFYVVKQGGGLFSSDITTQPISNKQLVAEGMKSDPLEKTYLVVLNDKELWMVQRYIKFEDGSRVTTKFRIFELNFDKYKWVDKKTIGYFAIFLGDNYSISVLASNVSGCQPNCIYFNCDYDRYVGYSKNGLCHDFGVYNVESQRFSKPYTPDAKALIEKTKQPPYWVLQTFQL</sequence>
<dbReference type="KEGG" id="pavi:110774395"/>
<dbReference type="Proteomes" id="UP000515124">
    <property type="component" value="Unplaced"/>
</dbReference>
<dbReference type="PANTHER" id="PTHR44259:SF107">
    <property type="entry name" value="F-BOX PROTEIN SKIP23-LIKE"/>
    <property type="match status" value="1"/>
</dbReference>
<evidence type="ECO:0000259" key="1">
    <source>
        <dbReference type="Pfam" id="PF03478"/>
    </source>
</evidence>
<dbReference type="Gramene" id="Pav_sc0003441.1_g030.1.br:mrna">
    <property type="protein sequence ID" value="Pav_sc0003441.1_g030.1.br:CDS:1"/>
    <property type="gene ID" value="Pav_sc0003441.1_g030.1.br"/>
</dbReference>
<dbReference type="InterPro" id="IPR050942">
    <property type="entry name" value="F-box_BR-signaling"/>
</dbReference>